<dbReference type="PANTHER" id="PTHR39217">
    <property type="match status" value="1"/>
</dbReference>
<reference evidence="1 2" key="1">
    <citation type="journal article" date="2013" name="ISME J.">
        <title>Metabolic model for the filamentous 'Candidatus Microthrix parvicella' based on genomic and metagenomic analyses.</title>
        <authorList>
            <person name="Jon McIlroy S."/>
            <person name="Kristiansen R."/>
            <person name="Albertsen M."/>
            <person name="Michael Karst S."/>
            <person name="Rossetti S."/>
            <person name="Lund Nielsen J."/>
            <person name="Tandoi V."/>
            <person name="James Seviour R."/>
            <person name="Nielsen P.H."/>
        </authorList>
    </citation>
    <scope>NUCLEOTIDE SEQUENCE [LARGE SCALE GENOMIC DNA]</scope>
    <source>
        <strain evidence="1 2">RN1</strain>
    </source>
</reference>
<gene>
    <name evidence="1" type="ORF">BN381_150002</name>
</gene>
<dbReference type="AlphaFoldDB" id="R4YX50"/>
<evidence type="ECO:0000313" key="2">
    <source>
        <dbReference type="Proteomes" id="UP000018291"/>
    </source>
</evidence>
<evidence type="ECO:0000313" key="1">
    <source>
        <dbReference type="EMBL" id="CCM62889.1"/>
    </source>
</evidence>
<keyword evidence="2" id="KW-1185">Reference proteome</keyword>
<dbReference type="EMBL" id="CANL01000007">
    <property type="protein sequence ID" value="CCM62889.1"/>
    <property type="molecule type" value="Genomic_DNA"/>
</dbReference>
<protein>
    <recommendedName>
        <fullName evidence="3">ATP-grasp domain-containing protein</fullName>
    </recommendedName>
</protein>
<name>R4YX50_9ACTN</name>
<accession>R4YX50</accession>
<dbReference type="HOGENOM" id="CLU_070819_0_1_11"/>
<dbReference type="Proteomes" id="UP000018291">
    <property type="component" value="Unassembled WGS sequence"/>
</dbReference>
<sequence>MRVAFVTTDDLDALGTEDVDRPINEAAFAAAGIDLHHRPWTQPANWEDYDLVVIRSPWDYPERTPAFLAWLASVEHLPTLMNPAPIIRWNLDKRYLTELGDAGVSVVPTGYATSLHEVDELLADEANHLARRDTPAEVVVKPTISVGSRNTGRFAVEDPAARALAETILDSGGTVMIQPAIASVSRRGEVAAVVFDGAISHGLVKGPILDVGGRLLGGGYQEAVSATELSAGHRDVALRAVEEVRALAEQRGWVAPGEHLLYGRYDLVQLDDGSQALLEAELFEPSFFLQVDPGAPERLVQAVRRRALQVAGQR</sequence>
<dbReference type="PANTHER" id="PTHR39217:SF1">
    <property type="entry name" value="GLUTATHIONE SYNTHETASE"/>
    <property type="match status" value="1"/>
</dbReference>
<evidence type="ECO:0008006" key="3">
    <source>
        <dbReference type="Google" id="ProtNLM"/>
    </source>
</evidence>
<dbReference type="SUPFAM" id="SSF56059">
    <property type="entry name" value="Glutathione synthetase ATP-binding domain-like"/>
    <property type="match status" value="1"/>
</dbReference>
<organism evidence="1 2">
    <name type="scientific">Candidatus Neomicrothrix parvicella RN1</name>
    <dbReference type="NCBI Taxonomy" id="1229780"/>
    <lineage>
        <taxon>Bacteria</taxon>
        <taxon>Bacillati</taxon>
        <taxon>Actinomycetota</taxon>
        <taxon>Acidimicrobiia</taxon>
        <taxon>Acidimicrobiales</taxon>
        <taxon>Microthrixaceae</taxon>
        <taxon>Candidatus Neomicrothrix</taxon>
    </lineage>
</organism>
<dbReference type="STRING" id="1229780.BN381_150002"/>
<proteinExistence type="predicted"/>
<dbReference type="eggNOG" id="COG0189">
    <property type="taxonomic scope" value="Bacteria"/>
</dbReference>
<comment type="caution">
    <text evidence="1">The sequence shown here is derived from an EMBL/GenBank/DDBJ whole genome shotgun (WGS) entry which is preliminary data.</text>
</comment>
<dbReference type="InterPro" id="IPR053191">
    <property type="entry name" value="DcsG_Biosynth_Enzyme"/>
</dbReference>